<dbReference type="AlphaFoldDB" id="A0A4V1J405"/>
<feature type="signal peptide" evidence="2">
    <location>
        <begin position="1"/>
        <end position="19"/>
    </location>
</feature>
<evidence type="ECO:0000256" key="2">
    <source>
        <dbReference type="SAM" id="SignalP"/>
    </source>
</evidence>
<evidence type="ECO:0000313" key="3">
    <source>
        <dbReference type="EMBL" id="RKP33879.1"/>
    </source>
</evidence>
<keyword evidence="4" id="KW-1185">Reference proteome</keyword>
<evidence type="ECO:0000256" key="1">
    <source>
        <dbReference type="SAM" id="MobiDB-lite"/>
    </source>
</evidence>
<feature type="chain" id="PRO_5020528852" evidence="2">
    <location>
        <begin position="20"/>
        <end position="557"/>
    </location>
</feature>
<evidence type="ECO:0000313" key="4">
    <source>
        <dbReference type="Proteomes" id="UP000268162"/>
    </source>
</evidence>
<name>A0A4V1J405_9FUNG</name>
<gene>
    <name evidence="3" type="ORF">BJ085DRAFT_39446</name>
</gene>
<dbReference type="Proteomes" id="UP000268162">
    <property type="component" value="Unassembled WGS sequence"/>
</dbReference>
<organism evidence="3 4">
    <name type="scientific">Dimargaris cristalligena</name>
    <dbReference type="NCBI Taxonomy" id="215637"/>
    <lineage>
        <taxon>Eukaryota</taxon>
        <taxon>Fungi</taxon>
        <taxon>Fungi incertae sedis</taxon>
        <taxon>Zoopagomycota</taxon>
        <taxon>Kickxellomycotina</taxon>
        <taxon>Dimargaritomycetes</taxon>
        <taxon>Dimargaritales</taxon>
        <taxon>Dimargaritaceae</taxon>
        <taxon>Dimargaris</taxon>
    </lineage>
</organism>
<sequence length="557" mass="58461">MYSHRVTLGLFFYAYMAKASPFSRDAQGPTDTMQYMGQNFSPKPQELNSHGDYQTYMEEIPDQYYRQKQQPQWTSAPTDTFYSPSSNPSAGPNQMATGYPTGMNKNLYDSTTGGGPPGAAEAFQPDDSDPEQFRRPIQNLNPTTPSFSGAPVANLAPPTIAGASAAASAAINAPGSSNDVSVEPMIIEAEAHLTETIKEKYDELPVKVKEQAVILTNAAGLSDTAAKTVVVQANDKTSKYHGVFDTLVKLKTSILGRWHGVSQAIQDALCDYNMKQFKNNELGYMLGDFLVTKEPLEISDMTTYATDPDKNEKPYSITYVLAIHSLAGSVQQFMESAKNANVDGQVIQMKVNEMSQQIKMTISPEASGSSSIGIPQSLKRRSPQLLQLIAKTVAGAAPKVAPILAKKAAEMGTKFAPAIVSKFAQIGAKIAPRLFAKPVAGLGAGLVAAGAAGAAVGGGATVAAASTAAVGAGTAATAVAAGAGATVAAEGLASTLFTTLATSALAVGATQGLNSILRTAKSKEDVETRVTLMTVTKLVCQKTNTVFSYNLPSLKGM</sequence>
<feature type="region of interest" description="Disordered" evidence="1">
    <location>
        <begin position="72"/>
        <end position="91"/>
    </location>
</feature>
<reference evidence="4" key="1">
    <citation type="journal article" date="2018" name="Nat. Microbiol.">
        <title>Leveraging single-cell genomics to expand the fungal tree of life.</title>
        <authorList>
            <person name="Ahrendt S.R."/>
            <person name="Quandt C.A."/>
            <person name="Ciobanu D."/>
            <person name="Clum A."/>
            <person name="Salamov A."/>
            <person name="Andreopoulos B."/>
            <person name="Cheng J.F."/>
            <person name="Woyke T."/>
            <person name="Pelin A."/>
            <person name="Henrissat B."/>
            <person name="Reynolds N.K."/>
            <person name="Benny G.L."/>
            <person name="Smith M.E."/>
            <person name="James T.Y."/>
            <person name="Grigoriev I.V."/>
        </authorList>
    </citation>
    <scope>NUCLEOTIDE SEQUENCE [LARGE SCALE GENOMIC DNA]</scope>
    <source>
        <strain evidence="4">RSA 468</strain>
    </source>
</reference>
<protein>
    <submittedName>
        <fullName evidence="3">Uncharacterized protein</fullName>
    </submittedName>
</protein>
<feature type="region of interest" description="Disordered" evidence="1">
    <location>
        <begin position="111"/>
        <end position="136"/>
    </location>
</feature>
<keyword evidence="2" id="KW-0732">Signal</keyword>
<accession>A0A4V1J405</accession>
<dbReference type="EMBL" id="ML003497">
    <property type="protein sequence ID" value="RKP33879.1"/>
    <property type="molecule type" value="Genomic_DNA"/>
</dbReference>
<proteinExistence type="predicted"/>